<dbReference type="Proteomes" id="UP001173578">
    <property type="component" value="Unassembled WGS sequence"/>
</dbReference>
<name>A0AAW7DKX4_9FLAO</name>
<dbReference type="RefSeq" id="WP_286486116.1">
    <property type="nucleotide sequence ID" value="NZ_JACALR010000004.1"/>
</dbReference>
<sequence>MKIYISTVLLIIYSVLSFGQIKVGNQPIGPTDPKDAIMMFSDFDPQSNTMGIILPAVLDHKGIRVTDSKMVIDSTNLDNLGTLVFDIKERKIKFLSYDTDKNQPIWENLTPTGTNSEILKTFGYDNMPLNYSDLENFARNNESNQKQGVIIGAMTSNAEGALILESEDKALMLPKMADVYNKIDNPYPGMICYDTVADAIAIFDGNVWHYWR</sequence>
<dbReference type="EMBL" id="JACALR010000004">
    <property type="protein sequence ID" value="MDM1551567.1"/>
    <property type="molecule type" value="Genomic_DNA"/>
</dbReference>
<reference evidence="1" key="1">
    <citation type="submission" date="2020-06" db="EMBL/GenBank/DDBJ databases">
        <authorList>
            <person name="Dong N."/>
        </authorList>
    </citation>
    <scope>NUCLEOTIDE SEQUENCE</scope>
    <source>
        <strain evidence="1">210</strain>
    </source>
</reference>
<protein>
    <recommendedName>
        <fullName evidence="3">DUF4253 domain-containing protein</fullName>
    </recommendedName>
</protein>
<evidence type="ECO:0008006" key="3">
    <source>
        <dbReference type="Google" id="ProtNLM"/>
    </source>
</evidence>
<proteinExistence type="predicted"/>
<evidence type="ECO:0000313" key="1">
    <source>
        <dbReference type="EMBL" id="MDM1551567.1"/>
    </source>
</evidence>
<accession>A0AAW7DKX4</accession>
<organism evidence="1 2">
    <name type="scientific">Empedobacter falsenii</name>
    <dbReference type="NCBI Taxonomy" id="343874"/>
    <lineage>
        <taxon>Bacteria</taxon>
        <taxon>Pseudomonadati</taxon>
        <taxon>Bacteroidota</taxon>
        <taxon>Flavobacteriia</taxon>
        <taxon>Flavobacteriales</taxon>
        <taxon>Weeksellaceae</taxon>
        <taxon>Empedobacter</taxon>
    </lineage>
</organism>
<comment type="caution">
    <text evidence="1">The sequence shown here is derived from an EMBL/GenBank/DDBJ whole genome shotgun (WGS) entry which is preliminary data.</text>
</comment>
<evidence type="ECO:0000313" key="2">
    <source>
        <dbReference type="Proteomes" id="UP001173578"/>
    </source>
</evidence>
<gene>
    <name evidence="1" type="ORF">HX095_10100</name>
</gene>
<reference evidence="1" key="2">
    <citation type="journal article" date="2022" name="Sci. Total Environ.">
        <title>Prevalence, transmission, and molecular epidemiology of tet(X)-positive bacteria among humans, animals, and environmental niches in China: An epidemiological, and genomic-based study.</title>
        <authorList>
            <person name="Dong N."/>
            <person name="Zeng Y."/>
            <person name="Cai C."/>
            <person name="Sun C."/>
            <person name="Lu J."/>
            <person name="Liu C."/>
            <person name="Zhou H."/>
            <person name="Sun Q."/>
            <person name="Shu L."/>
            <person name="Wang H."/>
            <person name="Wang Y."/>
            <person name="Wang S."/>
            <person name="Wu C."/>
            <person name="Chan E.W."/>
            <person name="Chen G."/>
            <person name="Shen Z."/>
            <person name="Chen S."/>
            <person name="Zhang R."/>
        </authorList>
    </citation>
    <scope>NUCLEOTIDE SEQUENCE</scope>
    <source>
        <strain evidence="1">210</strain>
    </source>
</reference>
<dbReference type="AlphaFoldDB" id="A0AAW7DKX4"/>